<feature type="compositionally biased region" description="Basic and acidic residues" evidence="2">
    <location>
        <begin position="161"/>
        <end position="183"/>
    </location>
</feature>
<feature type="compositionally biased region" description="Basic and acidic residues" evidence="2">
    <location>
        <begin position="253"/>
        <end position="276"/>
    </location>
</feature>
<evidence type="ECO:0000256" key="2">
    <source>
        <dbReference type="SAM" id="MobiDB-lite"/>
    </source>
</evidence>
<dbReference type="InterPro" id="IPR037278">
    <property type="entry name" value="ARFGAP/RecO"/>
</dbReference>
<sequence length="792" mass="85138">MASRKEDEKNERIIRGLLKLSENRRCINCNSMGPQYVCTNFWTFVCTTCSGIHREFTHRVKSVSMAKFTSQEVTALQEGGNKVDMHEFFSEIRQVFFPFVFLSSQFFMLDSSVFYSQHAKEIYFKELDPQRHSVPDSSNVERLRDFIKHVYVDRRYTGERNYDKPPRVKMGEKEELYENRRTDAYQGGSRSPQYEDTYERRYSGRSSPGGRSYEERSPGYEQESRQYGDYKRSPVRPEIVSDWHREDRFGNGRRVEDRRESDGDSKLEGRSPEQPKDLNASSPPMVRPVREILGENVIPLRISEPPKANGGRSVDGFSHTQRTASSSSLGSSNGNPVEVKVENSGSLIDFDADPAPPIAAAVPQAQQTFVTQPTGNSATSTNDNNWASFDVAPEPKVSQAPSNVNTLDVLSQLSVSVSAPGHVSGNPGGAGSLTTATSSNLTMLPNTGVSAFAPVGNIPALPFTAGAPVASPISSVSAFPPGGAPAIAPGLMPILPVNGGVSFAQVPGSGQAPNLQHQQPSFFPATGSQSTAHQFTPSVDLASGNQQWNSSLTTNSHGPSSAPAGQAPQAFSKPVNVPTSSDVSQSSARKALPEDLFAATSYSHFAAPVPGWQMGPPHGMGFAMQYAMPAPTFQQSKSSNPFDLSSEPPSVQASMFPSMAPLQGALPNVQPASGLMRTSSYGTPSSVWMAPQAPPYASALPPPAPSYVSAVPPIYALSRSEFCFVKTLGAYMVQQVPGNMPHMPPSGHQGLGGLGNDGAAFSSLNMDQQLAGRFSAPATPNPYSSASGNPFG</sequence>
<organism evidence="4 5">
    <name type="scientific">Quercus suber</name>
    <name type="common">Cork oak</name>
    <dbReference type="NCBI Taxonomy" id="58331"/>
    <lineage>
        <taxon>Eukaryota</taxon>
        <taxon>Viridiplantae</taxon>
        <taxon>Streptophyta</taxon>
        <taxon>Embryophyta</taxon>
        <taxon>Tracheophyta</taxon>
        <taxon>Spermatophyta</taxon>
        <taxon>Magnoliopsida</taxon>
        <taxon>eudicotyledons</taxon>
        <taxon>Gunneridae</taxon>
        <taxon>Pentapetalae</taxon>
        <taxon>rosids</taxon>
        <taxon>fabids</taxon>
        <taxon>Fagales</taxon>
        <taxon>Fagaceae</taxon>
        <taxon>Quercus</taxon>
    </lineage>
</organism>
<feature type="region of interest" description="Disordered" evidence="2">
    <location>
        <begin position="161"/>
        <end position="233"/>
    </location>
</feature>
<dbReference type="PANTHER" id="PTHR46085:SF3">
    <property type="entry name" value="ARF GTPASE ACTIVATING PROTEIN"/>
    <property type="match status" value="1"/>
</dbReference>
<feature type="region of interest" description="Disordered" evidence="2">
    <location>
        <begin position="298"/>
        <end position="338"/>
    </location>
</feature>
<comment type="caution">
    <text evidence="4">The sequence shown here is derived from an EMBL/GenBank/DDBJ whole genome shotgun (WGS) entry which is preliminary data.</text>
</comment>
<evidence type="ECO:0000313" key="5">
    <source>
        <dbReference type="Proteomes" id="UP000237347"/>
    </source>
</evidence>
<feature type="domain" description="Arf-GAP" evidence="3">
    <location>
        <begin position="11"/>
        <end position="82"/>
    </location>
</feature>
<dbReference type="EMBL" id="PKMF04000236">
    <property type="protein sequence ID" value="KAK7841694.1"/>
    <property type="molecule type" value="Genomic_DNA"/>
</dbReference>
<keyword evidence="5" id="KW-1185">Reference proteome</keyword>
<protein>
    <submittedName>
        <fullName evidence="4">Adp-ribosylation factor gtpase-activating protein agd14</fullName>
    </submittedName>
</protein>
<dbReference type="GO" id="GO:0008270">
    <property type="term" value="F:zinc ion binding"/>
    <property type="evidence" value="ECO:0007669"/>
    <property type="project" value="UniProtKB-KW"/>
</dbReference>
<keyword evidence="1" id="KW-0479">Metal-binding</keyword>
<feature type="compositionally biased region" description="Low complexity" evidence="2">
    <location>
        <begin position="558"/>
        <end position="570"/>
    </location>
</feature>
<feature type="compositionally biased region" description="Polar residues" evidence="2">
    <location>
        <begin position="511"/>
        <end position="557"/>
    </location>
</feature>
<name>A0AAW0KT47_QUESU</name>
<dbReference type="CDD" id="cd08838">
    <property type="entry name" value="ArfGap_AGFG"/>
    <property type="match status" value="1"/>
</dbReference>
<feature type="region of interest" description="Disordered" evidence="2">
    <location>
        <begin position="253"/>
        <end position="286"/>
    </location>
</feature>
<evidence type="ECO:0000256" key="1">
    <source>
        <dbReference type="PROSITE-ProRule" id="PRU00288"/>
    </source>
</evidence>
<dbReference type="PROSITE" id="PS50115">
    <property type="entry name" value="ARFGAP"/>
    <property type="match status" value="1"/>
</dbReference>
<dbReference type="Proteomes" id="UP000237347">
    <property type="component" value="Unassembled WGS sequence"/>
</dbReference>
<dbReference type="Pfam" id="PF01412">
    <property type="entry name" value="ArfGap"/>
    <property type="match status" value="1"/>
</dbReference>
<feature type="compositionally biased region" description="Low complexity" evidence="2">
    <location>
        <begin position="325"/>
        <end position="335"/>
    </location>
</feature>
<evidence type="ECO:0000313" key="4">
    <source>
        <dbReference type="EMBL" id="KAK7841694.1"/>
    </source>
</evidence>
<feature type="region of interest" description="Disordered" evidence="2">
    <location>
        <begin position="508"/>
        <end position="588"/>
    </location>
</feature>
<feature type="region of interest" description="Disordered" evidence="2">
    <location>
        <begin position="773"/>
        <end position="792"/>
    </location>
</feature>
<feature type="compositionally biased region" description="Polar residues" evidence="2">
    <location>
        <begin position="781"/>
        <end position="792"/>
    </location>
</feature>
<dbReference type="GO" id="GO:0005096">
    <property type="term" value="F:GTPase activator activity"/>
    <property type="evidence" value="ECO:0007669"/>
    <property type="project" value="InterPro"/>
</dbReference>
<proteinExistence type="predicted"/>
<keyword evidence="1" id="KW-0863">Zinc-finger</keyword>
<dbReference type="AlphaFoldDB" id="A0AAW0KT47"/>
<gene>
    <name evidence="4" type="primary">AGD14_1</name>
    <name evidence="4" type="ORF">CFP56_015059</name>
</gene>
<dbReference type="InterPro" id="IPR001164">
    <property type="entry name" value="ArfGAP_dom"/>
</dbReference>
<dbReference type="InterPro" id="IPR038508">
    <property type="entry name" value="ArfGAP_dom_sf"/>
</dbReference>
<dbReference type="InterPro" id="IPR044820">
    <property type="entry name" value="AGD14-like"/>
</dbReference>
<dbReference type="PANTHER" id="PTHR46085">
    <property type="entry name" value="ARFGAP/RECO-RELATED"/>
    <property type="match status" value="1"/>
</dbReference>
<dbReference type="Gene3D" id="1.10.220.150">
    <property type="entry name" value="Arf GTPase activating protein"/>
    <property type="match status" value="1"/>
</dbReference>
<reference evidence="4 5" key="1">
    <citation type="journal article" date="2018" name="Sci. Data">
        <title>The draft genome sequence of cork oak.</title>
        <authorList>
            <person name="Ramos A.M."/>
            <person name="Usie A."/>
            <person name="Barbosa P."/>
            <person name="Barros P.M."/>
            <person name="Capote T."/>
            <person name="Chaves I."/>
            <person name="Simoes F."/>
            <person name="Abreu I."/>
            <person name="Carrasquinho I."/>
            <person name="Faro C."/>
            <person name="Guimaraes J.B."/>
            <person name="Mendonca D."/>
            <person name="Nobrega F."/>
            <person name="Rodrigues L."/>
            <person name="Saibo N.J.M."/>
            <person name="Varela M.C."/>
            <person name="Egas C."/>
            <person name="Matos J."/>
            <person name="Miguel C.M."/>
            <person name="Oliveira M.M."/>
            <person name="Ricardo C.P."/>
            <person name="Goncalves S."/>
        </authorList>
    </citation>
    <scope>NUCLEOTIDE SEQUENCE [LARGE SCALE GENOMIC DNA]</scope>
    <source>
        <strain evidence="5">cv. HL8</strain>
    </source>
</reference>
<dbReference type="PRINTS" id="PR00405">
    <property type="entry name" value="REVINTRACTNG"/>
</dbReference>
<evidence type="ECO:0000259" key="3">
    <source>
        <dbReference type="PROSITE" id="PS50115"/>
    </source>
</evidence>
<dbReference type="SUPFAM" id="SSF57863">
    <property type="entry name" value="ArfGap/RecO-like zinc finger"/>
    <property type="match status" value="1"/>
</dbReference>
<feature type="compositionally biased region" description="Polar residues" evidence="2">
    <location>
        <begin position="577"/>
        <end position="588"/>
    </location>
</feature>
<keyword evidence="1" id="KW-0862">Zinc</keyword>
<dbReference type="SMART" id="SM00105">
    <property type="entry name" value="ArfGap"/>
    <property type="match status" value="1"/>
</dbReference>
<feature type="compositionally biased region" description="Basic and acidic residues" evidence="2">
    <location>
        <begin position="212"/>
        <end position="232"/>
    </location>
</feature>
<accession>A0AAW0KT47</accession>